<comment type="caution">
    <text evidence="13">The sequence shown here is derived from an EMBL/GenBank/DDBJ whole genome shotgun (WGS) entry which is preliminary data.</text>
</comment>
<dbReference type="Gene3D" id="3.40.390.10">
    <property type="entry name" value="Collagenase (Catalytic Domain)"/>
    <property type="match status" value="1"/>
</dbReference>
<reference evidence="13 14" key="1">
    <citation type="journal article" date="2020" name="Genome Biol. Evol.">
        <title>A new high-quality draft genome assembly of the Chinese cordyceps Ophiocordyceps sinensis.</title>
        <authorList>
            <person name="Shu R."/>
            <person name="Zhang J."/>
            <person name="Meng Q."/>
            <person name="Zhang H."/>
            <person name="Zhou G."/>
            <person name="Li M."/>
            <person name="Wu P."/>
            <person name="Zhao Y."/>
            <person name="Chen C."/>
            <person name="Qin Q."/>
        </authorList>
    </citation>
    <scope>NUCLEOTIDE SEQUENCE [LARGE SCALE GENOMIC DNA]</scope>
    <source>
        <strain evidence="13 14">IOZ07</strain>
    </source>
</reference>
<feature type="region of interest" description="Disordered" evidence="10">
    <location>
        <begin position="228"/>
        <end position="251"/>
    </location>
</feature>
<dbReference type="Proteomes" id="UP000557566">
    <property type="component" value="Unassembled WGS sequence"/>
</dbReference>
<dbReference type="PANTHER" id="PTHR47466:SF1">
    <property type="entry name" value="METALLOPROTEASE MEP1 (AFU_ORTHOLOGUE AFUA_1G07730)-RELATED"/>
    <property type="match status" value="1"/>
</dbReference>
<name>A0A8H4PRY8_9HYPO</name>
<feature type="domain" description="Peptidase M43 pregnancy-associated plasma-A" evidence="12">
    <location>
        <begin position="145"/>
        <end position="266"/>
    </location>
</feature>
<keyword evidence="14" id="KW-1185">Reference proteome</keyword>
<evidence type="ECO:0000256" key="9">
    <source>
        <dbReference type="ARBA" id="ARBA00023157"/>
    </source>
</evidence>
<feature type="signal peptide" evidence="11">
    <location>
        <begin position="1"/>
        <end position="21"/>
    </location>
</feature>
<keyword evidence="9" id="KW-1015">Disulfide bond</keyword>
<evidence type="ECO:0000313" key="14">
    <source>
        <dbReference type="Proteomes" id="UP000557566"/>
    </source>
</evidence>
<dbReference type="OrthoDB" id="536211at2759"/>
<dbReference type="InterPro" id="IPR024079">
    <property type="entry name" value="MetalloPept_cat_dom_sf"/>
</dbReference>
<comment type="function">
    <text evidence="1">Secreted metalloproteinase that allows assimilation of proteinaceous substrates.</text>
</comment>
<dbReference type="EMBL" id="JAAVMX010000005">
    <property type="protein sequence ID" value="KAF4509287.1"/>
    <property type="molecule type" value="Genomic_DNA"/>
</dbReference>
<proteinExistence type="inferred from homology"/>
<evidence type="ECO:0000313" key="13">
    <source>
        <dbReference type="EMBL" id="KAF4509287.1"/>
    </source>
</evidence>
<evidence type="ECO:0000259" key="12">
    <source>
        <dbReference type="Pfam" id="PF05572"/>
    </source>
</evidence>
<dbReference type="PANTHER" id="PTHR47466">
    <property type="match status" value="1"/>
</dbReference>
<evidence type="ECO:0000256" key="11">
    <source>
        <dbReference type="SAM" id="SignalP"/>
    </source>
</evidence>
<dbReference type="GO" id="GO:0008237">
    <property type="term" value="F:metallopeptidase activity"/>
    <property type="evidence" value="ECO:0007669"/>
    <property type="project" value="UniProtKB-KW"/>
</dbReference>
<protein>
    <recommendedName>
        <fullName evidence="12">Peptidase M43 pregnancy-associated plasma-A domain-containing protein</fullName>
    </recommendedName>
</protein>
<evidence type="ECO:0000256" key="2">
    <source>
        <dbReference type="ARBA" id="ARBA00008721"/>
    </source>
</evidence>
<keyword evidence="6" id="KW-0378">Hydrolase</keyword>
<keyword evidence="8" id="KW-0482">Metalloprotease</keyword>
<accession>A0A8H4PRY8</accession>
<dbReference type="AlphaFoldDB" id="A0A8H4PRY8"/>
<dbReference type="InterPro" id="IPR008754">
    <property type="entry name" value="Peptidase_M43"/>
</dbReference>
<evidence type="ECO:0000256" key="10">
    <source>
        <dbReference type="SAM" id="MobiDB-lite"/>
    </source>
</evidence>
<evidence type="ECO:0000256" key="3">
    <source>
        <dbReference type="ARBA" id="ARBA00022670"/>
    </source>
</evidence>
<gene>
    <name evidence="13" type="ORF">G6O67_005556</name>
</gene>
<dbReference type="SUPFAM" id="SSF55486">
    <property type="entry name" value="Metalloproteases ('zincins'), catalytic domain"/>
    <property type="match status" value="1"/>
</dbReference>
<feature type="chain" id="PRO_5034643525" description="Peptidase M43 pregnancy-associated plasma-A domain-containing protein" evidence="11">
    <location>
        <begin position="22"/>
        <end position="279"/>
    </location>
</feature>
<keyword evidence="7" id="KW-0862">Zinc</keyword>
<evidence type="ECO:0000256" key="5">
    <source>
        <dbReference type="ARBA" id="ARBA00022729"/>
    </source>
</evidence>
<dbReference type="Pfam" id="PF05572">
    <property type="entry name" value="Peptidase_M43"/>
    <property type="match status" value="1"/>
</dbReference>
<evidence type="ECO:0000256" key="1">
    <source>
        <dbReference type="ARBA" id="ARBA00003174"/>
    </source>
</evidence>
<sequence>MRPVTLAGGLALLARAVGVAALPGDEETDQIPIDEPADMAEAPVEHVGVLMQLQEQEELDGNLENLVPDETPINIETVLHVVTRTKESQLRIKEDILTQQMTALNSAFQPAFISFTLRNTVWAINDNWGASRDTDTMQRELREGDKKTLNLYFLEDLTSGDTRILGLARLPNALRAPDALARDGCLVHVDTLPGGRFRNKNSGKTTIHEVGHWLGLLHTFDGGCGGRGDGVGDTPATSQPSFDCRPRDSCPGQPGQDAVDNFMDYGLEYVVQPFQVAVS</sequence>
<evidence type="ECO:0000256" key="4">
    <source>
        <dbReference type="ARBA" id="ARBA00022723"/>
    </source>
</evidence>
<keyword evidence="5 11" id="KW-0732">Signal</keyword>
<keyword evidence="3" id="KW-0645">Protease</keyword>
<dbReference type="GO" id="GO:0046872">
    <property type="term" value="F:metal ion binding"/>
    <property type="evidence" value="ECO:0007669"/>
    <property type="project" value="UniProtKB-KW"/>
</dbReference>
<dbReference type="GO" id="GO:0006508">
    <property type="term" value="P:proteolysis"/>
    <property type="evidence" value="ECO:0007669"/>
    <property type="project" value="UniProtKB-KW"/>
</dbReference>
<evidence type="ECO:0000256" key="7">
    <source>
        <dbReference type="ARBA" id="ARBA00022833"/>
    </source>
</evidence>
<keyword evidence="4" id="KW-0479">Metal-binding</keyword>
<evidence type="ECO:0000256" key="8">
    <source>
        <dbReference type="ARBA" id="ARBA00023049"/>
    </source>
</evidence>
<evidence type="ECO:0000256" key="6">
    <source>
        <dbReference type="ARBA" id="ARBA00022801"/>
    </source>
</evidence>
<comment type="similarity">
    <text evidence="2">Belongs to the peptidase M43B family.</text>
</comment>
<organism evidence="13 14">
    <name type="scientific">Ophiocordyceps sinensis</name>
    <dbReference type="NCBI Taxonomy" id="72228"/>
    <lineage>
        <taxon>Eukaryota</taxon>
        <taxon>Fungi</taxon>
        <taxon>Dikarya</taxon>
        <taxon>Ascomycota</taxon>
        <taxon>Pezizomycotina</taxon>
        <taxon>Sordariomycetes</taxon>
        <taxon>Hypocreomycetidae</taxon>
        <taxon>Hypocreales</taxon>
        <taxon>Ophiocordycipitaceae</taxon>
        <taxon>Ophiocordyceps</taxon>
    </lineage>
</organism>